<protein>
    <submittedName>
        <fullName evidence="2">Conjugal transfer protein TrbE</fullName>
    </submittedName>
</protein>
<dbReference type="AlphaFoldDB" id="A0A381E8B1"/>
<evidence type="ECO:0000256" key="1">
    <source>
        <dbReference type="SAM" id="MobiDB-lite"/>
    </source>
</evidence>
<keyword evidence="3" id="KW-1185">Reference proteome</keyword>
<dbReference type="RefSeq" id="WP_115611669.1">
    <property type="nucleotide sequence ID" value="NZ_UFUW01000001.1"/>
</dbReference>
<dbReference type="InterPro" id="IPR027417">
    <property type="entry name" value="P-loop_NTPase"/>
</dbReference>
<name>A0A381E8B1_9GAMM</name>
<dbReference type="InterPro" id="IPR022303">
    <property type="entry name" value="Conjug_Trfer_ATPase"/>
</dbReference>
<dbReference type="InterPro" id="IPR051162">
    <property type="entry name" value="T4SS_component"/>
</dbReference>
<sequence>MRIADELLGMLRRRKSESVLSLDKGDKGASAKVHRTAPHQDEEPGLTQFKVNPFVSALLRLSGEWPLFGTPPLSQKQYRALFSNAPSFCDYFPIYDYCDEDETYLLNDGINIAKIWRVNTRYMSARSPEALNQFNEALTRALDLLPANNGDEDYPYIAQIFVRALEAENIADDFEAAVAANGLSDDPLSRHTLDITREHLNLLTHEKGVFPDSRISGEHQGWRVADQAVYLCIYSRRPERFWKKHNRSPAEQAKHDLSAFVNAMSAAGISLKPLLPHDLVNWLAPYFGHKRFTAADIASRRETAAFDLGQLIFHHPARYHRSEEANERGIWRFGDYWYRYLTIGGIDHPPRDGEITIGVQEEDNDGTKINASLFERLPQGAMMTWNIIPQTDHQMEMEIDLMRGMAKGGASKRAKFAAEQADEVQEEMMRYHHKVFYAQMGLFLRGTSLRDLLDATERASATIATTNCIAVIDPRDDLISQDSFVRALPAVYDFNHDRNAALRARKCYTVHLASLLPFYGNKSGSTHPCYLMFSRSGEPFYLNPFHPGDRSRVSHEVFFGPTGSGKSATIVYMTLMSMAVNNPRMFIFDYGNSFGLLADHMERYGKRVRRFTLNANSNDVLAPFFETQKALAEAEKAKAISAGTWVPDADEIKENEDEKRSYLNEMEYILRIMVSKDGQQLSPSEISRLNKALVRGLQISVERGEPHARPVHIRDAFLEMSVEEAQSPNKVDDIVKELRERADAMDGWTQGLRGTLFNRTAKGFDPDDDLTVIELGALGGLGNESLLAVAGLSAIYTITAMAEKLQNSGRAIEVKIDEAHLWAKIKLLMSGLVVGSKVFRKLNCWLNVITQDISDFTGDAAKILSNAEFWWLMKMSRKEVNELETIRNLTPEERHLLDFPRKEQQRFVEGVSFSGKFPATLVRYIPPSLILALGQTDGNEKDARNRLMKEHEISELEAAYMIADQITAARRKYQEAA</sequence>
<proteinExistence type="predicted"/>
<reference evidence="2 3" key="1">
    <citation type="submission" date="2018-06" db="EMBL/GenBank/DDBJ databases">
        <authorList>
            <consortium name="Pathogen Informatics"/>
            <person name="Doyle S."/>
        </authorList>
    </citation>
    <scope>NUCLEOTIDE SEQUENCE [LARGE SCALE GENOMIC DNA]</scope>
    <source>
        <strain evidence="2 3">NCTC13294</strain>
    </source>
</reference>
<dbReference type="Pfam" id="PF11130">
    <property type="entry name" value="TraC_F_IV"/>
    <property type="match status" value="1"/>
</dbReference>
<dbReference type="InterPro" id="IPR025955">
    <property type="entry name" value="TraC/Conjuga_ATPase"/>
</dbReference>
<feature type="region of interest" description="Disordered" evidence="1">
    <location>
        <begin position="21"/>
        <end position="44"/>
    </location>
</feature>
<accession>A0A381E8B1</accession>
<organism evidence="2 3">
    <name type="scientific">Cardiobacterium valvarum</name>
    <dbReference type="NCBI Taxonomy" id="194702"/>
    <lineage>
        <taxon>Bacteria</taxon>
        <taxon>Pseudomonadati</taxon>
        <taxon>Pseudomonadota</taxon>
        <taxon>Gammaproteobacteria</taxon>
        <taxon>Cardiobacteriales</taxon>
        <taxon>Cardiobacteriaceae</taxon>
        <taxon>Cardiobacterium</taxon>
    </lineage>
</organism>
<dbReference type="PANTHER" id="PTHR30121:SF12">
    <property type="entry name" value="TYPE IV SECRETION SYSTEM PROTEIN CAGE"/>
    <property type="match status" value="1"/>
</dbReference>
<dbReference type="OrthoDB" id="5555485at2"/>
<evidence type="ECO:0000313" key="3">
    <source>
        <dbReference type="Proteomes" id="UP000254572"/>
    </source>
</evidence>
<dbReference type="PANTHER" id="PTHR30121">
    <property type="entry name" value="UNCHARACTERIZED PROTEIN YJGR-RELATED"/>
    <property type="match status" value="1"/>
</dbReference>
<evidence type="ECO:0000313" key="2">
    <source>
        <dbReference type="EMBL" id="SUX22981.1"/>
    </source>
</evidence>
<dbReference type="EMBL" id="UFUW01000001">
    <property type="protein sequence ID" value="SUX22981.1"/>
    <property type="molecule type" value="Genomic_DNA"/>
</dbReference>
<dbReference type="Proteomes" id="UP000254572">
    <property type="component" value="Unassembled WGS sequence"/>
</dbReference>
<dbReference type="Gene3D" id="3.40.50.300">
    <property type="entry name" value="P-loop containing nucleotide triphosphate hydrolases"/>
    <property type="match status" value="2"/>
</dbReference>
<dbReference type="NCBIfam" id="TIGR03744">
    <property type="entry name" value="traC_PFL_4706"/>
    <property type="match status" value="1"/>
</dbReference>
<gene>
    <name evidence="2" type="ORF">NCTC13294_01389</name>
</gene>
<dbReference type="SUPFAM" id="SSF52540">
    <property type="entry name" value="P-loop containing nucleoside triphosphate hydrolases"/>
    <property type="match status" value="1"/>
</dbReference>